<comment type="caution">
    <text evidence="1">The sequence shown here is derived from an EMBL/GenBank/DDBJ whole genome shotgun (WGS) entry which is preliminary data.</text>
</comment>
<proteinExistence type="predicted"/>
<keyword evidence="2" id="KW-1185">Reference proteome</keyword>
<evidence type="ECO:0000313" key="1">
    <source>
        <dbReference type="EMBL" id="PRR77272.1"/>
    </source>
</evidence>
<reference evidence="1 2" key="1">
    <citation type="submission" date="2018-03" db="EMBL/GenBank/DDBJ databases">
        <title>Genome sequence of Clostridium liquoris DSM 100320.</title>
        <authorList>
            <person name="Poehlein A."/>
            <person name="Daniel R."/>
        </authorList>
    </citation>
    <scope>NUCLEOTIDE SEQUENCE [LARGE SCALE GENOMIC DNA]</scope>
    <source>
        <strain evidence="1 2">DSM 100320</strain>
    </source>
</reference>
<name>A0A2T0B100_9CLOT</name>
<evidence type="ECO:0000313" key="2">
    <source>
        <dbReference type="Proteomes" id="UP000239706"/>
    </source>
</evidence>
<organism evidence="1 2">
    <name type="scientific">Clostridium liquoris</name>
    <dbReference type="NCBI Taxonomy" id="1289519"/>
    <lineage>
        <taxon>Bacteria</taxon>
        <taxon>Bacillati</taxon>
        <taxon>Bacillota</taxon>
        <taxon>Clostridia</taxon>
        <taxon>Eubacteriales</taxon>
        <taxon>Clostridiaceae</taxon>
        <taxon>Clostridium</taxon>
    </lineage>
</organism>
<accession>A0A2T0B100</accession>
<dbReference type="RefSeq" id="WP_106064483.1">
    <property type="nucleotide sequence ID" value="NZ_PVXO01000066.1"/>
</dbReference>
<dbReference type="EMBL" id="PVXO01000066">
    <property type="protein sequence ID" value="PRR77272.1"/>
    <property type="molecule type" value="Genomic_DNA"/>
</dbReference>
<gene>
    <name evidence="1" type="ORF">CLLI_24420</name>
</gene>
<protein>
    <submittedName>
        <fullName evidence="1">Uncharacterized protein</fullName>
    </submittedName>
</protein>
<sequence>MSEYDLESIELLKEGDFPQYIYSADNNSCNSSQLDFLKVRNILLIAVNTDIYIRCKDNKVRLYILLAVASLKDEGKYDFDTGEVIKRINIIVKYFKISSPQIINNTVYFKPDMDKIKELLEKSKIEIEEGRAENIIFKV</sequence>
<dbReference type="AlphaFoldDB" id="A0A2T0B100"/>
<dbReference type="Proteomes" id="UP000239706">
    <property type="component" value="Unassembled WGS sequence"/>
</dbReference>
<dbReference type="OrthoDB" id="1911977at2"/>